<evidence type="ECO:0000256" key="4">
    <source>
        <dbReference type="ARBA" id="ARBA00022692"/>
    </source>
</evidence>
<accession>A0A1N7NC21</accession>
<dbReference type="Pfam" id="PF13620">
    <property type="entry name" value="CarboxypepD_reg"/>
    <property type="match status" value="1"/>
</dbReference>
<name>A0A1N7NC21_9BACT</name>
<sequence length="1106" mass="122983">MRRLLFILLALCSVFTSYSQDPQTITGQVLSEEDGKPVPGASVFVDQSPIGEQAGPAVIQNAVTGAVTDAKGQFSLTVPAGVSYLKVSCIGFTTTLINIVNKKHLTIKLGSDKNMLSDVIVNGYTSTSKRKNTTATVKVDYDKVRQTGVAGVDQMLEGQMAGVAVTSVNGGPGNAPKIRIRGTASLTNQDPLWVLDGIPLEGTNLPLNYDKDNIDQLRNLPIAGLNPDDIADITVLKDAAATAIYGARASNGVIVITTKKGKKGPVNVGFTANTFIAERPAFDKLNLMNANEKIDFELGLAANPYLTYRDQQGAVARILNSADELDAFRTNGFSGLSSGTQAAINALRQNNTNWGKELYQTAVNQQYGINLSGGSDQVNYYFSGGYYDEKGTTVGTGLKRYNITLKTDFNVSSKLTFGAALFGSRSSRQNYLTEIDANTSPSRYSRNTNPYLTILDNAGNYVYDKDIFGTSNLSGDVYIPFNIIEERENTHYNLTNSSLKALFSVNYKVWQDLKFRSELGLQFDETGSEKFAGTNSYYLRKLKESTRFYNSSTRKYEYFLPTGGTIQNQNTSFFQNNWKTVLEYNKVVNSKHEFDALVGSELRRNRNTDISTKGFGYDARTLTTQQILFPNADFARNANFRSYQKGFVENAFASAYATFAYTYDRRYTLYGSVRYDGSDLFGVDPKYKYLPIYSVSGAWNAKEETFLKEVNWLSNLRVRSSYGIQGNIDKNTSPYIIGEYQNIGVLPGNTETGISVTSPPNNKLRWEKTNTFNAGVEAGFWNNAVQVTVDYYNRNSKDLISTEALQLENGFDFTSSNFAMVTNKGIELSISTRNIRTKNFQWSTDFNITHNKSKVTRQRVRPSSYLPSNEGHPVNSLFVLKTAGLDANGIPQFVQDGKTTSLENFFQLYDPYADIFPGELLDTRLATKDFQNLFTYAGDMDPQYTGGLINRFRLGNFDLAVAALFNINQWRQSTPAYNPASVDRGLNYSKNINNLPPAFGKDSYNGERWMAYTWMNAQDPINSYRMLDVFAKKMSYVRINSIRLGYTLPANAARAIKVSSLRLSAEARNPFVFGTSYNGYFDPETFGNIYAQPITRSISFGLNATF</sequence>
<evidence type="ECO:0000256" key="2">
    <source>
        <dbReference type="ARBA" id="ARBA00022448"/>
    </source>
</evidence>
<evidence type="ECO:0000256" key="8">
    <source>
        <dbReference type="SAM" id="SignalP"/>
    </source>
</evidence>
<dbReference type="EMBL" id="FTOR01000002">
    <property type="protein sequence ID" value="SIS95729.1"/>
    <property type="molecule type" value="Genomic_DNA"/>
</dbReference>
<dbReference type="NCBIfam" id="TIGR04057">
    <property type="entry name" value="SusC_RagA_signa"/>
    <property type="match status" value="1"/>
</dbReference>
<dbReference type="InterPro" id="IPR037066">
    <property type="entry name" value="Plug_dom_sf"/>
</dbReference>
<evidence type="ECO:0000256" key="3">
    <source>
        <dbReference type="ARBA" id="ARBA00022452"/>
    </source>
</evidence>
<evidence type="ECO:0000313" key="10">
    <source>
        <dbReference type="EMBL" id="SIS95729.1"/>
    </source>
</evidence>
<evidence type="ECO:0000256" key="1">
    <source>
        <dbReference type="ARBA" id="ARBA00004571"/>
    </source>
</evidence>
<keyword evidence="2 7" id="KW-0813">Transport</keyword>
<dbReference type="NCBIfam" id="TIGR04056">
    <property type="entry name" value="OMP_RagA_SusC"/>
    <property type="match status" value="1"/>
</dbReference>
<dbReference type="InterPro" id="IPR023996">
    <property type="entry name" value="TonB-dep_OMP_SusC/RagA"/>
</dbReference>
<dbReference type="OrthoDB" id="9768177at2"/>
<keyword evidence="11" id="KW-1185">Reference proteome</keyword>
<keyword evidence="8" id="KW-0732">Signal</keyword>
<dbReference type="SUPFAM" id="SSF56935">
    <property type="entry name" value="Porins"/>
    <property type="match status" value="1"/>
</dbReference>
<dbReference type="Gene3D" id="2.60.40.1120">
    <property type="entry name" value="Carboxypeptidase-like, regulatory domain"/>
    <property type="match status" value="1"/>
</dbReference>
<dbReference type="InterPro" id="IPR039426">
    <property type="entry name" value="TonB-dep_rcpt-like"/>
</dbReference>
<keyword evidence="6 7" id="KW-0998">Cell outer membrane</keyword>
<evidence type="ECO:0000256" key="5">
    <source>
        <dbReference type="ARBA" id="ARBA00023136"/>
    </source>
</evidence>
<dbReference type="SUPFAM" id="SSF49464">
    <property type="entry name" value="Carboxypeptidase regulatory domain-like"/>
    <property type="match status" value="1"/>
</dbReference>
<dbReference type="AlphaFoldDB" id="A0A1N7NC21"/>
<comment type="similarity">
    <text evidence="7">Belongs to the TonB-dependent receptor family.</text>
</comment>
<dbReference type="Gene3D" id="2.170.130.10">
    <property type="entry name" value="TonB-dependent receptor, plug domain"/>
    <property type="match status" value="1"/>
</dbReference>
<keyword evidence="5 7" id="KW-0472">Membrane</keyword>
<feature type="domain" description="TonB-dependent receptor plug" evidence="9">
    <location>
        <begin position="130"/>
        <end position="253"/>
    </location>
</feature>
<proteinExistence type="inferred from homology"/>
<evidence type="ECO:0000259" key="9">
    <source>
        <dbReference type="Pfam" id="PF07715"/>
    </source>
</evidence>
<keyword evidence="4 7" id="KW-0812">Transmembrane</keyword>
<evidence type="ECO:0000256" key="7">
    <source>
        <dbReference type="PROSITE-ProRule" id="PRU01360"/>
    </source>
</evidence>
<dbReference type="InterPro" id="IPR008969">
    <property type="entry name" value="CarboxyPept-like_regulatory"/>
</dbReference>
<organism evidence="10 11">
    <name type="scientific">Filimonas lacunae</name>
    <dbReference type="NCBI Taxonomy" id="477680"/>
    <lineage>
        <taxon>Bacteria</taxon>
        <taxon>Pseudomonadati</taxon>
        <taxon>Bacteroidota</taxon>
        <taxon>Chitinophagia</taxon>
        <taxon>Chitinophagales</taxon>
        <taxon>Chitinophagaceae</taxon>
        <taxon>Filimonas</taxon>
    </lineage>
</organism>
<keyword evidence="3 7" id="KW-1134">Transmembrane beta strand</keyword>
<feature type="signal peptide" evidence="8">
    <location>
        <begin position="1"/>
        <end position="19"/>
    </location>
</feature>
<evidence type="ECO:0000313" key="11">
    <source>
        <dbReference type="Proteomes" id="UP000186917"/>
    </source>
</evidence>
<dbReference type="InterPro" id="IPR036942">
    <property type="entry name" value="Beta-barrel_TonB_sf"/>
</dbReference>
<dbReference type="Pfam" id="PF07715">
    <property type="entry name" value="Plug"/>
    <property type="match status" value="1"/>
</dbReference>
<gene>
    <name evidence="10" type="ORF">SAMN05421788_102321</name>
</gene>
<dbReference type="Proteomes" id="UP000186917">
    <property type="component" value="Unassembled WGS sequence"/>
</dbReference>
<dbReference type="Gene3D" id="2.40.170.20">
    <property type="entry name" value="TonB-dependent receptor, beta-barrel domain"/>
    <property type="match status" value="1"/>
</dbReference>
<dbReference type="STRING" id="477680.SAMN05421788_102321"/>
<dbReference type="InterPro" id="IPR012910">
    <property type="entry name" value="Plug_dom"/>
</dbReference>
<dbReference type="InterPro" id="IPR023997">
    <property type="entry name" value="TonB-dep_OMP_SusC/RagA_CS"/>
</dbReference>
<dbReference type="PROSITE" id="PS52016">
    <property type="entry name" value="TONB_DEPENDENT_REC_3"/>
    <property type="match status" value="1"/>
</dbReference>
<dbReference type="GO" id="GO:0009279">
    <property type="term" value="C:cell outer membrane"/>
    <property type="evidence" value="ECO:0007669"/>
    <property type="project" value="UniProtKB-SubCell"/>
</dbReference>
<feature type="chain" id="PRO_5013156649" evidence="8">
    <location>
        <begin position="20"/>
        <end position="1106"/>
    </location>
</feature>
<reference evidence="11" key="1">
    <citation type="submission" date="2017-01" db="EMBL/GenBank/DDBJ databases">
        <authorList>
            <person name="Varghese N."/>
            <person name="Submissions S."/>
        </authorList>
    </citation>
    <scope>NUCLEOTIDE SEQUENCE [LARGE SCALE GENOMIC DNA]</scope>
    <source>
        <strain evidence="11">DSM 21054</strain>
    </source>
</reference>
<evidence type="ECO:0000256" key="6">
    <source>
        <dbReference type="ARBA" id="ARBA00023237"/>
    </source>
</evidence>
<protein>
    <submittedName>
        <fullName evidence="10">TonB-linked outer membrane protein, SusC/RagA family</fullName>
    </submittedName>
</protein>
<comment type="subcellular location">
    <subcellularLocation>
        <location evidence="1 7">Cell outer membrane</location>
        <topology evidence="1 7">Multi-pass membrane protein</topology>
    </subcellularLocation>
</comment>
<dbReference type="RefSeq" id="WP_076377984.1">
    <property type="nucleotide sequence ID" value="NZ_AP017422.1"/>
</dbReference>